<evidence type="ECO:0000313" key="3">
    <source>
        <dbReference type="Proteomes" id="UP000773614"/>
    </source>
</evidence>
<evidence type="ECO:0000313" key="2">
    <source>
        <dbReference type="EMBL" id="MYZ50289.1"/>
    </source>
</evidence>
<dbReference type="SUPFAM" id="SSF46785">
    <property type="entry name" value="Winged helix' DNA-binding domain"/>
    <property type="match status" value="1"/>
</dbReference>
<dbReference type="EMBL" id="SPKJ01000145">
    <property type="protein sequence ID" value="MYZ50289.1"/>
    <property type="molecule type" value="Genomic_DNA"/>
</dbReference>
<name>A0A964T892_9HYPH</name>
<comment type="caution">
    <text evidence="2">The sequence shown here is derived from an EMBL/GenBank/DDBJ whole genome shotgun (WGS) entry which is preliminary data.</text>
</comment>
<dbReference type="InterPro" id="IPR036388">
    <property type="entry name" value="WH-like_DNA-bd_sf"/>
</dbReference>
<dbReference type="InterPro" id="IPR051815">
    <property type="entry name" value="Molybdate_resp_trans_reg"/>
</dbReference>
<dbReference type="PANTHER" id="PTHR30432">
    <property type="entry name" value="TRANSCRIPTIONAL REGULATOR MODE"/>
    <property type="match status" value="1"/>
</dbReference>
<sequence>MGVHGALGPGKIHLLELIGKHGSISEAGRVMGMSYRRAWRLVDELNSMFREPVVAARAGGARGGGTHLTELGEEVVRRYRRMERKTAGAVEKHLRALEARLATAPPEAEGKEAAGTQGDKPGD</sequence>
<dbReference type="AlphaFoldDB" id="A0A964T892"/>
<keyword evidence="3" id="KW-1185">Reference proteome</keyword>
<dbReference type="InterPro" id="IPR036390">
    <property type="entry name" value="WH_DNA-bd_sf"/>
</dbReference>
<proteinExistence type="predicted"/>
<accession>A0A964T892</accession>
<gene>
    <name evidence="2" type="ORF">E4O86_21500</name>
</gene>
<dbReference type="Gene3D" id="1.10.10.10">
    <property type="entry name" value="Winged helix-like DNA-binding domain superfamily/Winged helix DNA-binding domain"/>
    <property type="match status" value="1"/>
</dbReference>
<dbReference type="PANTHER" id="PTHR30432:SF1">
    <property type="entry name" value="DNA-BINDING TRANSCRIPTIONAL DUAL REGULATOR MODE"/>
    <property type="match status" value="1"/>
</dbReference>
<feature type="region of interest" description="Disordered" evidence="1">
    <location>
        <begin position="101"/>
        <end position="123"/>
    </location>
</feature>
<evidence type="ECO:0000256" key="1">
    <source>
        <dbReference type="SAM" id="MobiDB-lite"/>
    </source>
</evidence>
<protein>
    <submittedName>
        <fullName evidence="2">LysR family transcriptional regulator</fullName>
    </submittedName>
</protein>
<organism evidence="2 3">
    <name type="scientific">Propylenella binzhouense</name>
    <dbReference type="NCBI Taxonomy" id="2555902"/>
    <lineage>
        <taxon>Bacteria</taxon>
        <taxon>Pseudomonadati</taxon>
        <taxon>Pseudomonadota</taxon>
        <taxon>Alphaproteobacteria</taxon>
        <taxon>Hyphomicrobiales</taxon>
        <taxon>Propylenellaceae</taxon>
        <taxon>Propylenella</taxon>
    </lineage>
</organism>
<dbReference type="Proteomes" id="UP000773614">
    <property type="component" value="Unassembled WGS sequence"/>
</dbReference>
<reference evidence="2" key="1">
    <citation type="submission" date="2019-03" db="EMBL/GenBank/DDBJ databases">
        <title>Afifella sp. nov., isolated from activated sludge.</title>
        <authorList>
            <person name="Li Q."/>
            <person name="Liu Y."/>
        </authorList>
    </citation>
    <scope>NUCLEOTIDE SEQUENCE</scope>
    <source>
        <strain evidence="2">L72</strain>
    </source>
</reference>
<dbReference type="OrthoDB" id="9800709at2"/>